<comment type="similarity">
    <text evidence="1">Belongs to the antirestriction protein family.</text>
</comment>
<name>A0ABM5SCZ2_YERRO</name>
<organism evidence="2 3">
    <name type="scientific">Yersinia rohdei</name>
    <dbReference type="NCBI Taxonomy" id="29485"/>
    <lineage>
        <taxon>Bacteria</taxon>
        <taxon>Pseudomonadati</taxon>
        <taxon>Pseudomonadota</taxon>
        <taxon>Gammaproteobacteria</taxon>
        <taxon>Enterobacterales</taxon>
        <taxon>Yersiniaceae</taxon>
        <taxon>Yersinia</taxon>
    </lineage>
</organism>
<dbReference type="Pfam" id="PF03230">
    <property type="entry name" value="Antirestrict"/>
    <property type="match status" value="1"/>
</dbReference>
<dbReference type="InterPro" id="IPR042297">
    <property type="entry name" value="Antirestriction_sf"/>
</dbReference>
<dbReference type="GeneID" id="45568933"/>
<dbReference type="EMBL" id="CP009787">
    <property type="protein sequence ID" value="AJJ11136.1"/>
    <property type="molecule type" value="Genomic_DNA"/>
</dbReference>
<dbReference type="RefSeq" id="WP_004714665.1">
    <property type="nucleotide sequence ID" value="NZ_CP009787.1"/>
</dbReference>
<keyword evidence="3" id="KW-1185">Reference proteome</keyword>
<gene>
    <name evidence="2" type="ORF">CH64_3667</name>
</gene>
<evidence type="ECO:0000313" key="3">
    <source>
        <dbReference type="Proteomes" id="UP000031914"/>
    </source>
</evidence>
<sequence length="143" mass="16583">MNIPTTTQMDTLTATPVTDSQRIQFWPDHFGEIPQWVLIERQVFGWLDRWCEDYRGDFWNYYTLSNGGAFMVPGMEQDYALFNEFNGHGATVSREAAGIAACLMAYSHHACRTENELMTEHFYRLRAYALHHPESHAIFALID</sequence>
<proteinExistence type="inferred from homology"/>
<dbReference type="InterPro" id="IPR004914">
    <property type="entry name" value="Antirestrict"/>
</dbReference>
<reference evidence="2 3" key="1">
    <citation type="journal article" date="2015" name="Genome Announc.">
        <title>Thirty-Two Complete Genome Assemblies of Nine Yersinia Species, Including Y. pestis, Y. pseudotuberculosis, and Y. enterocolitica.</title>
        <authorList>
            <person name="Johnson S.L."/>
            <person name="Daligault H.E."/>
            <person name="Davenport K.W."/>
            <person name="Jaissle J."/>
            <person name="Frey K.G."/>
            <person name="Ladner J.T."/>
            <person name="Broomall S.M."/>
            <person name="Bishop-Lilly K.A."/>
            <person name="Bruce D.C."/>
            <person name="Coyne S.R."/>
            <person name="Gibbons H.S."/>
            <person name="Lo C.C."/>
            <person name="Munk A.C."/>
            <person name="Rosenzweig C.N."/>
            <person name="Koroleva G.I."/>
            <person name="Palacios G.F."/>
            <person name="Redden C.L."/>
            <person name="Xu Y."/>
            <person name="Minogue T.D."/>
            <person name="Chain P.S."/>
        </authorList>
    </citation>
    <scope>NUCLEOTIDE SEQUENCE [LARGE SCALE GENOMIC DNA]</scope>
    <source>
        <strain evidence="2 3">YRA</strain>
    </source>
</reference>
<accession>A0ABM5SCZ2</accession>
<dbReference type="Proteomes" id="UP000031914">
    <property type="component" value="Chromosome"/>
</dbReference>
<evidence type="ECO:0000256" key="1">
    <source>
        <dbReference type="ARBA" id="ARBA00008618"/>
    </source>
</evidence>
<evidence type="ECO:0000313" key="2">
    <source>
        <dbReference type="EMBL" id="AJJ11136.1"/>
    </source>
</evidence>
<protein>
    <submittedName>
        <fullName evidence="2">Antirestriction family protein</fullName>
    </submittedName>
</protein>
<dbReference type="Gene3D" id="3.30.70.3580">
    <property type="entry name" value="Antirestriction protein"/>
    <property type="match status" value="1"/>
</dbReference>